<feature type="signal peptide" evidence="1">
    <location>
        <begin position="1"/>
        <end position="16"/>
    </location>
</feature>
<gene>
    <name evidence="2" type="ORF">TrCOL_g12077</name>
</gene>
<proteinExistence type="predicted"/>
<reference evidence="3" key="1">
    <citation type="journal article" date="2023" name="Commun. Biol.">
        <title>Genome analysis of Parmales, the sister group of diatoms, reveals the evolutionary specialization of diatoms from phago-mixotrophs to photoautotrophs.</title>
        <authorList>
            <person name="Ban H."/>
            <person name="Sato S."/>
            <person name="Yoshikawa S."/>
            <person name="Yamada K."/>
            <person name="Nakamura Y."/>
            <person name="Ichinomiya M."/>
            <person name="Sato N."/>
            <person name="Blanc-Mathieu R."/>
            <person name="Endo H."/>
            <person name="Kuwata A."/>
            <person name="Ogata H."/>
        </authorList>
    </citation>
    <scope>NUCLEOTIDE SEQUENCE [LARGE SCALE GENOMIC DNA]</scope>
</reference>
<comment type="caution">
    <text evidence="2">The sequence shown here is derived from an EMBL/GenBank/DDBJ whole genome shotgun (WGS) entry which is preliminary data.</text>
</comment>
<dbReference type="AlphaFoldDB" id="A0A9W7LFL8"/>
<accession>A0A9W7LFL8</accession>
<evidence type="ECO:0000313" key="2">
    <source>
        <dbReference type="EMBL" id="GMI48131.1"/>
    </source>
</evidence>
<evidence type="ECO:0000256" key="1">
    <source>
        <dbReference type="SAM" id="SignalP"/>
    </source>
</evidence>
<dbReference type="EMBL" id="BRYA01000376">
    <property type="protein sequence ID" value="GMI48131.1"/>
    <property type="molecule type" value="Genomic_DNA"/>
</dbReference>
<sequence length="594" mass="66631">MHNILPLLLFPAVISASSDYPAQYFQQLRGSAQASVNDKFMRSCLSRHEDTSDLVCAFILRDAELQGIEPLEYLDDYLPEDLDTKDTYVKYPYCSWRYQYSQLSSPTSAWNVAFPDQNSVYQAMLVYFNKHDEFVLNGPQLPYVRYFSLQTYDNVAASVDSVRDYQVRTEYMSNSNVYANATAGEFREPNGAFDVRITAHGGRYDDNGFINELAALPINKRSGFFFLFLRFYDPEPFPESSDTFKNKMSPILDSCFGSTLSSSEAMDQAKRWGWVCPPALKRTNAKGGLMQTLPYCVHGRSDSFKEYDQGLQPGKDCMLEPNTDNNMFLPPNSKMNGEFRNKDATYLYGCVEQVKPSKSSSLWSRLSGVLPVSTVSLYSSPYVGEPENYEVRYVSISSINRSPPSIVYKTFMDEEILSANAALGKFADDGSVDRRYVMWFGPDEGSMPEAAKLEGGIFVPWAREVEEDEGGEVDFGDLVPHPGILYREILSQSQVMGSDEAKYQQGVADILKASCWGSGGDSVEEVGGAAEEEGSSPPTLERVLWDDCDERLCCGNSPPTCCRGRSHIQATMRQHYPTVSYYTVDEEGRMEAIG</sequence>
<name>A0A9W7LFL8_9STRA</name>
<dbReference type="OrthoDB" id="189127at2759"/>
<organism evidence="2 3">
    <name type="scientific">Triparma columacea</name>
    <dbReference type="NCBI Taxonomy" id="722753"/>
    <lineage>
        <taxon>Eukaryota</taxon>
        <taxon>Sar</taxon>
        <taxon>Stramenopiles</taxon>
        <taxon>Ochrophyta</taxon>
        <taxon>Bolidophyceae</taxon>
        <taxon>Parmales</taxon>
        <taxon>Triparmaceae</taxon>
        <taxon>Triparma</taxon>
    </lineage>
</organism>
<feature type="chain" id="PRO_5040753345" evidence="1">
    <location>
        <begin position="17"/>
        <end position="594"/>
    </location>
</feature>
<keyword evidence="1" id="KW-0732">Signal</keyword>
<protein>
    <submittedName>
        <fullName evidence="2">Uncharacterized protein</fullName>
    </submittedName>
</protein>
<dbReference type="Proteomes" id="UP001165065">
    <property type="component" value="Unassembled WGS sequence"/>
</dbReference>
<evidence type="ECO:0000313" key="3">
    <source>
        <dbReference type="Proteomes" id="UP001165065"/>
    </source>
</evidence>
<keyword evidence="3" id="KW-1185">Reference proteome</keyword>